<feature type="compositionally biased region" description="Pro residues" evidence="1">
    <location>
        <begin position="84"/>
        <end position="94"/>
    </location>
</feature>
<gene>
    <name evidence="3" type="ORF">LTR97_002746</name>
</gene>
<dbReference type="Gene3D" id="3.10.350.10">
    <property type="entry name" value="LysM domain"/>
    <property type="match status" value="1"/>
</dbReference>
<dbReference type="PANTHER" id="PTHR20932:SF31">
    <property type="entry name" value="RING-TYPE DOMAIN-CONTAINING PROTEIN"/>
    <property type="match status" value="1"/>
</dbReference>
<dbReference type="AlphaFoldDB" id="A0AAN8A3J3"/>
<dbReference type="InterPro" id="IPR018392">
    <property type="entry name" value="LysM"/>
</dbReference>
<dbReference type="EMBL" id="JAVRQU010000004">
    <property type="protein sequence ID" value="KAK5703733.1"/>
    <property type="molecule type" value="Genomic_DNA"/>
</dbReference>
<proteinExistence type="predicted"/>
<dbReference type="InterPro" id="IPR045030">
    <property type="entry name" value="LYSM1-4"/>
</dbReference>
<evidence type="ECO:0000256" key="1">
    <source>
        <dbReference type="SAM" id="MobiDB-lite"/>
    </source>
</evidence>
<protein>
    <recommendedName>
        <fullName evidence="2">LysM domain-containing protein</fullName>
    </recommendedName>
</protein>
<evidence type="ECO:0000259" key="2">
    <source>
        <dbReference type="PROSITE" id="PS51782"/>
    </source>
</evidence>
<dbReference type="Proteomes" id="UP001310594">
    <property type="component" value="Unassembled WGS sequence"/>
</dbReference>
<dbReference type="PROSITE" id="PS51782">
    <property type="entry name" value="LYSM"/>
    <property type="match status" value="1"/>
</dbReference>
<organism evidence="3 4">
    <name type="scientific">Elasticomyces elasticus</name>
    <dbReference type="NCBI Taxonomy" id="574655"/>
    <lineage>
        <taxon>Eukaryota</taxon>
        <taxon>Fungi</taxon>
        <taxon>Dikarya</taxon>
        <taxon>Ascomycota</taxon>
        <taxon>Pezizomycotina</taxon>
        <taxon>Dothideomycetes</taxon>
        <taxon>Dothideomycetidae</taxon>
        <taxon>Mycosphaerellales</taxon>
        <taxon>Teratosphaeriaceae</taxon>
        <taxon>Elasticomyces</taxon>
    </lineage>
</organism>
<dbReference type="PANTHER" id="PTHR20932">
    <property type="entry name" value="LYSM AND PUTATIVE PEPTIDOGLYCAN-BINDING DOMAIN-CONTAINING PROTEIN"/>
    <property type="match status" value="1"/>
</dbReference>
<feature type="domain" description="LysM" evidence="2">
    <location>
        <begin position="127"/>
        <end position="171"/>
    </location>
</feature>
<dbReference type="CDD" id="cd00118">
    <property type="entry name" value="LysM"/>
    <property type="match status" value="1"/>
</dbReference>
<dbReference type="InterPro" id="IPR036779">
    <property type="entry name" value="LysM_dom_sf"/>
</dbReference>
<feature type="region of interest" description="Disordered" evidence="1">
    <location>
        <begin position="65"/>
        <end position="122"/>
    </location>
</feature>
<accession>A0AAN8A3J3</accession>
<evidence type="ECO:0000313" key="3">
    <source>
        <dbReference type="EMBL" id="KAK5703733.1"/>
    </source>
</evidence>
<evidence type="ECO:0000313" key="4">
    <source>
        <dbReference type="Proteomes" id="UP001310594"/>
    </source>
</evidence>
<dbReference type="CDD" id="cd14273">
    <property type="entry name" value="UBA_TAP-C_like"/>
    <property type="match status" value="1"/>
</dbReference>
<comment type="caution">
    <text evidence="3">The sequence shown here is derived from an EMBL/GenBank/DDBJ whole genome shotgun (WGS) entry which is preliminary data.</text>
</comment>
<reference evidence="3" key="1">
    <citation type="submission" date="2023-08" db="EMBL/GenBank/DDBJ databases">
        <title>Black Yeasts Isolated from many extreme environments.</title>
        <authorList>
            <person name="Coleine C."/>
            <person name="Stajich J.E."/>
            <person name="Selbmann L."/>
        </authorList>
    </citation>
    <scope>NUCLEOTIDE SEQUENCE</scope>
    <source>
        <strain evidence="3">CCFEE 5810</strain>
    </source>
</reference>
<dbReference type="SUPFAM" id="SSF54106">
    <property type="entry name" value="LysM domain"/>
    <property type="match status" value="1"/>
</dbReference>
<dbReference type="Pfam" id="PF01476">
    <property type="entry name" value="LysM"/>
    <property type="match status" value="1"/>
</dbReference>
<sequence length="278" mass="30989">MASSTACATCASSYDSPIDSISEKPLLPGRYLSCCTRSICARCLNQNKRYETYCPYCQISTTPSTLPQGLRDPPAYSSREDQGVPPPQSKPPIPGDEDDELPAYSQHQPVQPPAEKQEQDQERAPDVLHFLTPTDTLSSLALAYKVPLPALRKANNVFSDHLIQGRRTVIIPGEFYKGGVSLSPQPPEGEEEEMRRNKVRRWMVSCKVAEYDVALLYLQQAEWDLENAVEAYREDERWEKEHPLEAKAKGKKKVSGKMNGEASKTVGMRRFVGLGSGV</sequence>
<name>A0AAN8A3J3_9PEZI</name>